<keyword evidence="9" id="KW-1133">Transmembrane helix</keyword>
<dbReference type="Gene3D" id="3.30.70.960">
    <property type="entry name" value="SEA domain"/>
    <property type="match status" value="1"/>
</dbReference>
<dbReference type="Gene3D" id="2.60.120.200">
    <property type="match status" value="1"/>
</dbReference>
<dbReference type="PANTHER" id="PTHR24252">
    <property type="entry name" value="ACROSIN-RELATED"/>
    <property type="match status" value="1"/>
</dbReference>
<dbReference type="GO" id="GO:0004252">
    <property type="term" value="F:serine-type endopeptidase activity"/>
    <property type="evidence" value="ECO:0007669"/>
    <property type="project" value="InterPro"/>
</dbReference>
<dbReference type="InterPro" id="IPR001314">
    <property type="entry name" value="Peptidase_S1A"/>
</dbReference>
<dbReference type="InterPro" id="IPR009003">
    <property type="entry name" value="Peptidase_S1_PA"/>
</dbReference>
<feature type="domain" description="Peptidase S1" evidence="22">
    <location>
        <begin position="978"/>
        <end position="1212"/>
    </location>
</feature>
<dbReference type="Proteomes" id="UP001364617">
    <property type="component" value="Unassembled WGS sequence"/>
</dbReference>
<sequence>MFDRDRDLDKTILVGNIHSCVTEEILFELFLQAGPVNKVHIFRDVQQAPYGCVYYKHAEAVPYAVELLNGIWLYGQPIKLQCKIGGHYHRNHMLAYHMENGLIANSADAVHQDNMLLNLNGSPGVENRSNEAYGWSDMVYSRPLDVCPPVVWYCPPLQQWMNSGYPPWTSRLDENLLLYRSASTREGCANRQQFSGRLLTPLAQKNPPYIPEKVVGFFLKVNMERTAIDGEGEETGSEFTGRFVISNGTVFTEELLNKNSAEFEVLAYDTEQKISEAYSLTSLKEQFRSSQVNEFSEGSVVVHFDVLFRGVLDSETAQKQLVDGLQRGEGGNDGLVIDVSSVQVSDKPTSTQRPSTIKPVTPVNCPDGQKACADGTSCISSTDFCDGIQTCSDGSDENQSVCATMCDGQFLLLGSTGSFHSKNFPEVYDGPTACRWIIRVTEGLAMKIVFHTFDTEQDIDVLKLYEGAGPMKTLTYSLSGTSPGEFWLLSHEATVEFNANFINNFQGFNATYMAENISEISNEDKISCSFEEDLCHWRQESEDNGDWIRAQGATPPPGTGPSFDHTMGNNQSGYYIVTPMSPGSVDKQFRIYSLPLTPAKESMCLKFWYHMFGEEVWRLTVTTEERSSVTVLFQKEGNYGDNWNYAQATLNITADYVVAFEAQKRAGFLNDIALDDISIVPGACGQAPPDPTPVPPPTTPPPIPVDCGGPFDLYESNSTFSSPNYPNGYGHNALCMWTLHAKEGQNIQLHFQDFALEMANDILEIRDGVEPNSELLGVLTGDRSFPDLFSTTSRVTVMLSTDSSANDKGFLANFSTGLNIGQPDPCPTGQFQCGTGVCVSNASVCDGVENCSDGSDEGDCVHLIKATVTGTERLRLQVQNDLYTVCAEDWTSQLSDFFCRYLGYRSGNASFSITMDEDSPFTTVSVNANGSLDLKPSDACLSEKIVSLHCNNQPCGVRKVPSKSETNVEMDSEPAGRVVGGQDSQEGSWPWMVSLSWLGRHVCGASLIDREWLITAAHCVHGKNVHLSNWAAVLGLHSQSGTDNPNKQVHLIDQIIMHKRYNRITKESDFALMHLQTPVNYTDYIQPICLPDPGAQTEEGRECFIAGWGMLSENGNTANVLQEAVVPLLSNTQCQEWLPEYNITDRMLCAGYAEGAVDSCKGDSGGPLMCEEAGHWVLVGATSFGIGCGRPQRPGAYARVSQFVDWVVENRRLYSDWKGL</sequence>
<gene>
    <name evidence="24" type="ORF">R3I93_014908</name>
</gene>
<dbReference type="PROSITE" id="PS00135">
    <property type="entry name" value="TRYPSIN_SER"/>
    <property type="match status" value="1"/>
</dbReference>
<dbReference type="SMART" id="SM00042">
    <property type="entry name" value="CUB"/>
    <property type="match status" value="2"/>
</dbReference>
<dbReference type="InterPro" id="IPR013320">
    <property type="entry name" value="ConA-like_dom_sf"/>
</dbReference>
<dbReference type="SUPFAM" id="SSF57424">
    <property type="entry name" value="LDL receptor-like module"/>
    <property type="match status" value="2"/>
</dbReference>
<feature type="domain" description="CUB" evidence="18">
    <location>
        <begin position="406"/>
        <end position="515"/>
    </location>
</feature>
<comment type="caution">
    <text evidence="15">Lacks conserved residue(s) required for the propagation of feature annotation.</text>
</comment>
<name>A0AAN9H1L7_9TELE</name>
<keyword evidence="14" id="KW-0694">RNA-binding</keyword>
<dbReference type="InterPro" id="IPR001254">
    <property type="entry name" value="Trypsin_dom"/>
</dbReference>
<dbReference type="SUPFAM" id="SSF49854">
    <property type="entry name" value="Spermadhesin, CUB domain"/>
    <property type="match status" value="2"/>
</dbReference>
<keyword evidence="6 16" id="KW-0378">Hydrolase</keyword>
<evidence type="ECO:0000256" key="16">
    <source>
        <dbReference type="RuleBase" id="RU363034"/>
    </source>
</evidence>
<feature type="region of interest" description="Disordered" evidence="17">
    <location>
        <begin position="961"/>
        <end position="983"/>
    </location>
</feature>
<dbReference type="AlphaFoldDB" id="A0AAN9H1L7"/>
<dbReference type="Pfam" id="PF00431">
    <property type="entry name" value="CUB"/>
    <property type="match status" value="2"/>
</dbReference>
<reference evidence="24 25" key="1">
    <citation type="submission" date="2024-02" db="EMBL/GenBank/DDBJ databases">
        <title>Chromosome-level genome assembly of the Eurasian Minnow (Phoxinus phoxinus).</title>
        <authorList>
            <person name="Oriowo T.O."/>
            <person name="Martin S."/>
            <person name="Stange M."/>
            <person name="Chrysostomakis Y."/>
            <person name="Brown T."/>
            <person name="Winkler S."/>
            <person name="Kukowka S."/>
            <person name="Myers E.W."/>
            <person name="Bohne A."/>
        </authorList>
    </citation>
    <scope>NUCLEOTIDE SEQUENCE [LARGE SCALE GENOMIC DNA]</scope>
    <source>
        <strain evidence="24">ZFMK-TIS-60720</strain>
        <tissue evidence="24">Whole Organism</tissue>
    </source>
</reference>
<evidence type="ECO:0000259" key="19">
    <source>
        <dbReference type="PROSITE" id="PS50024"/>
    </source>
</evidence>
<dbReference type="InterPro" id="IPR018114">
    <property type="entry name" value="TRYPSIN_HIS"/>
</dbReference>
<feature type="domain" description="RRM" evidence="21">
    <location>
        <begin position="10"/>
        <end position="81"/>
    </location>
</feature>
<dbReference type="CDD" id="cd00190">
    <property type="entry name" value="Tryp_SPc"/>
    <property type="match status" value="1"/>
</dbReference>
<evidence type="ECO:0000256" key="4">
    <source>
        <dbReference type="ARBA" id="ARBA00022692"/>
    </source>
</evidence>
<protein>
    <recommendedName>
        <fullName evidence="26">Enteropeptidase</fullName>
    </recommendedName>
</protein>
<evidence type="ECO:0000256" key="8">
    <source>
        <dbReference type="ARBA" id="ARBA00022968"/>
    </source>
</evidence>
<dbReference type="PROSITE" id="PS50060">
    <property type="entry name" value="MAM_2"/>
    <property type="match status" value="1"/>
</dbReference>
<evidence type="ECO:0000256" key="10">
    <source>
        <dbReference type="ARBA" id="ARBA00023136"/>
    </source>
</evidence>
<dbReference type="SMART" id="SM00020">
    <property type="entry name" value="Tryp_SPc"/>
    <property type="match status" value="1"/>
</dbReference>
<keyword evidence="8" id="KW-0735">Signal-anchor</keyword>
<proteinExistence type="inferred from homology"/>
<dbReference type="InterPro" id="IPR012677">
    <property type="entry name" value="Nucleotide-bd_a/b_plait_sf"/>
</dbReference>
<dbReference type="Pfam" id="PF01390">
    <property type="entry name" value="SEA"/>
    <property type="match status" value="1"/>
</dbReference>
<dbReference type="PROSITE" id="PS50102">
    <property type="entry name" value="RRM"/>
    <property type="match status" value="1"/>
</dbReference>
<dbReference type="CDD" id="cd00112">
    <property type="entry name" value="LDLa"/>
    <property type="match status" value="2"/>
</dbReference>
<dbReference type="SMART" id="SM00360">
    <property type="entry name" value="RRM"/>
    <property type="match status" value="1"/>
</dbReference>
<evidence type="ECO:0000256" key="12">
    <source>
        <dbReference type="ARBA" id="ARBA00023180"/>
    </source>
</evidence>
<keyword evidence="3 16" id="KW-0645">Protease</keyword>
<dbReference type="InterPro" id="IPR035914">
    <property type="entry name" value="Sperma_CUB_dom_sf"/>
</dbReference>
<evidence type="ECO:0000259" key="18">
    <source>
        <dbReference type="PROSITE" id="PS01180"/>
    </source>
</evidence>
<keyword evidence="5" id="KW-0677">Repeat</keyword>
<evidence type="ECO:0000259" key="20">
    <source>
        <dbReference type="PROSITE" id="PS50060"/>
    </source>
</evidence>
<dbReference type="PROSITE" id="PS50024">
    <property type="entry name" value="SEA"/>
    <property type="match status" value="1"/>
</dbReference>
<dbReference type="Pfam" id="PF00629">
    <property type="entry name" value="MAM"/>
    <property type="match status" value="1"/>
</dbReference>
<dbReference type="Pfam" id="PF00089">
    <property type="entry name" value="Trypsin"/>
    <property type="match status" value="1"/>
</dbReference>
<dbReference type="PROSITE" id="PS01209">
    <property type="entry name" value="LDLRA_1"/>
    <property type="match status" value="2"/>
</dbReference>
<dbReference type="SMART" id="SM00137">
    <property type="entry name" value="MAM"/>
    <property type="match status" value="1"/>
</dbReference>
<dbReference type="InterPro" id="IPR001190">
    <property type="entry name" value="SRCR"/>
</dbReference>
<keyword evidence="7 16" id="KW-0720">Serine protease</keyword>
<evidence type="ECO:0000256" key="6">
    <source>
        <dbReference type="ARBA" id="ARBA00022801"/>
    </source>
</evidence>
<dbReference type="InterPro" id="IPR000082">
    <property type="entry name" value="SEA_dom"/>
</dbReference>
<dbReference type="FunFam" id="4.10.400.10:FF:000065">
    <property type="entry name" value="Transmembrane protease serine 7"/>
    <property type="match status" value="1"/>
</dbReference>
<dbReference type="EMBL" id="JAYKXH010000015">
    <property type="protein sequence ID" value="KAK7143893.1"/>
    <property type="molecule type" value="Genomic_DNA"/>
</dbReference>
<feature type="disulfide bond" evidence="13">
    <location>
        <begin position="826"/>
        <end position="838"/>
    </location>
</feature>
<dbReference type="Gene3D" id="2.60.120.290">
    <property type="entry name" value="Spermadhesin, CUB domain"/>
    <property type="match status" value="2"/>
</dbReference>
<dbReference type="SUPFAM" id="SSF82671">
    <property type="entry name" value="SEA domain"/>
    <property type="match status" value="1"/>
</dbReference>
<dbReference type="InterPro" id="IPR000504">
    <property type="entry name" value="RRM_dom"/>
</dbReference>
<evidence type="ECO:0000259" key="22">
    <source>
        <dbReference type="PROSITE" id="PS50240"/>
    </source>
</evidence>
<dbReference type="PROSITE" id="PS00134">
    <property type="entry name" value="TRYPSIN_HIS"/>
    <property type="match status" value="1"/>
</dbReference>
<keyword evidence="10" id="KW-0472">Membrane</keyword>
<dbReference type="PROSITE" id="PS01180">
    <property type="entry name" value="CUB"/>
    <property type="match status" value="2"/>
</dbReference>
<dbReference type="GO" id="GO:0003723">
    <property type="term" value="F:RNA binding"/>
    <property type="evidence" value="ECO:0007669"/>
    <property type="project" value="UniProtKB-UniRule"/>
</dbReference>
<dbReference type="InterPro" id="IPR036055">
    <property type="entry name" value="LDL_receptor-like_sf"/>
</dbReference>
<comment type="similarity">
    <text evidence="2">Belongs to the DMBT1 family.</text>
</comment>
<feature type="domain" description="CUB" evidence="18">
    <location>
        <begin position="707"/>
        <end position="817"/>
    </location>
</feature>
<dbReference type="SUPFAM" id="SSF50494">
    <property type="entry name" value="Trypsin-like serine proteases"/>
    <property type="match status" value="1"/>
</dbReference>
<dbReference type="Pfam" id="PF00076">
    <property type="entry name" value="RRM_1"/>
    <property type="match status" value="1"/>
</dbReference>
<feature type="disulfide bond" evidence="13">
    <location>
        <begin position="833"/>
        <end position="851"/>
    </location>
</feature>
<dbReference type="InterPro" id="IPR023415">
    <property type="entry name" value="LDLR_class-A_CS"/>
</dbReference>
<dbReference type="GO" id="GO:0009566">
    <property type="term" value="P:fertilization"/>
    <property type="evidence" value="ECO:0007669"/>
    <property type="project" value="UniProtKB-ARBA"/>
</dbReference>
<dbReference type="CDD" id="cd06263">
    <property type="entry name" value="MAM"/>
    <property type="match status" value="1"/>
</dbReference>
<dbReference type="InterPro" id="IPR035979">
    <property type="entry name" value="RBD_domain_sf"/>
</dbReference>
<dbReference type="PROSITE" id="PS50068">
    <property type="entry name" value="LDLRA_2"/>
    <property type="match status" value="2"/>
</dbReference>
<dbReference type="Gene3D" id="4.10.400.10">
    <property type="entry name" value="Low-density Lipoprotein Receptor"/>
    <property type="match status" value="2"/>
</dbReference>
<keyword evidence="4" id="KW-0812">Transmembrane</keyword>
<evidence type="ECO:0008006" key="26">
    <source>
        <dbReference type="Google" id="ProtNLM"/>
    </source>
</evidence>
<evidence type="ECO:0000313" key="24">
    <source>
        <dbReference type="EMBL" id="KAK7143893.1"/>
    </source>
</evidence>
<dbReference type="Pfam" id="PF00057">
    <property type="entry name" value="Ldl_recept_a"/>
    <property type="match status" value="1"/>
</dbReference>
<dbReference type="PANTHER" id="PTHR24252:SF16">
    <property type="entry name" value="TRANSMEMBRANE SERINE PROTEASE 15"/>
    <property type="match status" value="1"/>
</dbReference>
<dbReference type="PROSITE" id="PS50240">
    <property type="entry name" value="TRYPSIN_DOM"/>
    <property type="match status" value="1"/>
</dbReference>
<feature type="disulfide bond" evidence="13">
    <location>
        <begin position="845"/>
        <end position="860"/>
    </location>
</feature>
<dbReference type="InterPro" id="IPR002172">
    <property type="entry name" value="LDrepeatLR_classA_rpt"/>
</dbReference>
<dbReference type="Gene3D" id="3.30.70.330">
    <property type="match status" value="1"/>
</dbReference>
<evidence type="ECO:0000259" key="21">
    <source>
        <dbReference type="PROSITE" id="PS50102"/>
    </source>
</evidence>
<keyword evidence="25" id="KW-1185">Reference proteome</keyword>
<keyword evidence="12" id="KW-0325">Glycoprotein</keyword>
<accession>A0AAN9H1L7</accession>
<evidence type="ECO:0000256" key="5">
    <source>
        <dbReference type="ARBA" id="ARBA00022737"/>
    </source>
</evidence>
<dbReference type="SUPFAM" id="SSF56487">
    <property type="entry name" value="SRCR-like"/>
    <property type="match status" value="1"/>
</dbReference>
<evidence type="ECO:0000256" key="11">
    <source>
        <dbReference type="ARBA" id="ARBA00023157"/>
    </source>
</evidence>
<evidence type="ECO:0000256" key="17">
    <source>
        <dbReference type="SAM" id="MobiDB-lite"/>
    </source>
</evidence>
<dbReference type="CDD" id="cd00041">
    <property type="entry name" value="CUB"/>
    <property type="match status" value="2"/>
</dbReference>
<dbReference type="InterPro" id="IPR033116">
    <property type="entry name" value="TRYPSIN_SER"/>
</dbReference>
<evidence type="ECO:0000256" key="7">
    <source>
        <dbReference type="ARBA" id="ARBA00022825"/>
    </source>
</evidence>
<dbReference type="FunFam" id="2.60.120.200:FF:000128">
    <property type="entry name" value="enteropeptidase isoform X2"/>
    <property type="match status" value="1"/>
</dbReference>
<dbReference type="SUPFAM" id="SSF54928">
    <property type="entry name" value="RNA-binding domain, RBD"/>
    <property type="match status" value="1"/>
</dbReference>
<feature type="domain" description="SEA" evidence="19">
    <location>
        <begin position="235"/>
        <end position="349"/>
    </location>
</feature>
<dbReference type="FunFam" id="2.60.120.290:FF:000005">
    <property type="entry name" value="Procollagen C-endopeptidase enhancer 1"/>
    <property type="match status" value="1"/>
</dbReference>
<dbReference type="Pfam" id="PF15494">
    <property type="entry name" value="SRCR_2"/>
    <property type="match status" value="1"/>
</dbReference>
<dbReference type="InterPro" id="IPR043504">
    <property type="entry name" value="Peptidase_S1_PA_chymotrypsin"/>
</dbReference>
<dbReference type="SMART" id="SM00200">
    <property type="entry name" value="SEA"/>
    <property type="match status" value="1"/>
</dbReference>
<evidence type="ECO:0000259" key="23">
    <source>
        <dbReference type="PROSITE" id="PS50287"/>
    </source>
</evidence>
<dbReference type="GO" id="GO:0006508">
    <property type="term" value="P:proteolysis"/>
    <property type="evidence" value="ECO:0007669"/>
    <property type="project" value="UniProtKB-KW"/>
</dbReference>
<organism evidence="24 25">
    <name type="scientific">Phoxinus phoxinus</name>
    <name type="common">Eurasian minnow</name>
    <dbReference type="NCBI Taxonomy" id="58324"/>
    <lineage>
        <taxon>Eukaryota</taxon>
        <taxon>Metazoa</taxon>
        <taxon>Chordata</taxon>
        <taxon>Craniata</taxon>
        <taxon>Vertebrata</taxon>
        <taxon>Euteleostomi</taxon>
        <taxon>Actinopterygii</taxon>
        <taxon>Neopterygii</taxon>
        <taxon>Teleostei</taxon>
        <taxon>Ostariophysi</taxon>
        <taxon>Cypriniformes</taxon>
        <taxon>Leuciscidae</taxon>
        <taxon>Phoxininae</taxon>
        <taxon>Phoxinus</taxon>
    </lineage>
</organism>
<dbReference type="GO" id="GO:0016020">
    <property type="term" value="C:membrane"/>
    <property type="evidence" value="ECO:0007669"/>
    <property type="project" value="UniProtKB-SubCell"/>
</dbReference>
<feature type="domain" description="SRCR" evidence="23">
    <location>
        <begin position="861"/>
        <end position="953"/>
    </location>
</feature>
<dbReference type="SUPFAM" id="SSF49899">
    <property type="entry name" value="Concanavalin A-like lectins/glucanases"/>
    <property type="match status" value="1"/>
</dbReference>
<evidence type="ECO:0000313" key="25">
    <source>
        <dbReference type="Proteomes" id="UP001364617"/>
    </source>
</evidence>
<evidence type="ECO:0000256" key="14">
    <source>
        <dbReference type="PROSITE-ProRule" id="PRU00176"/>
    </source>
</evidence>
<feature type="domain" description="MAM" evidence="20">
    <location>
        <begin position="526"/>
        <end position="686"/>
    </location>
</feature>
<dbReference type="InterPro" id="IPR036772">
    <property type="entry name" value="SRCR-like_dom_sf"/>
</dbReference>
<dbReference type="InterPro" id="IPR036364">
    <property type="entry name" value="SEA_dom_sf"/>
</dbReference>
<keyword evidence="11 15" id="KW-1015">Disulfide bond</keyword>
<dbReference type="SMART" id="SM00202">
    <property type="entry name" value="SR"/>
    <property type="match status" value="1"/>
</dbReference>
<dbReference type="Gene3D" id="2.40.10.10">
    <property type="entry name" value="Trypsin-like serine proteases"/>
    <property type="match status" value="2"/>
</dbReference>
<dbReference type="PROSITE" id="PS50287">
    <property type="entry name" value="SRCR_2"/>
    <property type="match status" value="1"/>
</dbReference>
<dbReference type="InterPro" id="IPR000998">
    <property type="entry name" value="MAM_dom"/>
</dbReference>
<evidence type="ECO:0000256" key="15">
    <source>
        <dbReference type="PROSITE-ProRule" id="PRU00196"/>
    </source>
</evidence>
<comment type="subcellular location">
    <subcellularLocation>
        <location evidence="1">Membrane</location>
        <topology evidence="1">Single-pass type II membrane protein</topology>
    </subcellularLocation>
</comment>
<dbReference type="PRINTS" id="PR00722">
    <property type="entry name" value="CHYMOTRYPSIN"/>
</dbReference>
<evidence type="ECO:0000256" key="3">
    <source>
        <dbReference type="ARBA" id="ARBA00022670"/>
    </source>
</evidence>
<evidence type="ECO:0000256" key="9">
    <source>
        <dbReference type="ARBA" id="ARBA00022989"/>
    </source>
</evidence>
<evidence type="ECO:0000256" key="13">
    <source>
        <dbReference type="PROSITE-ProRule" id="PRU00124"/>
    </source>
</evidence>
<feature type="disulfide bond" evidence="15">
    <location>
        <begin position="886"/>
        <end position="950"/>
    </location>
</feature>
<evidence type="ECO:0000256" key="1">
    <source>
        <dbReference type="ARBA" id="ARBA00004606"/>
    </source>
</evidence>
<comment type="caution">
    <text evidence="24">The sequence shown here is derived from an EMBL/GenBank/DDBJ whole genome shotgun (WGS) entry which is preliminary data.</text>
</comment>
<dbReference type="FunFam" id="2.40.10.10:FF:000003">
    <property type="entry name" value="Transmembrane serine protease 3"/>
    <property type="match status" value="1"/>
</dbReference>
<dbReference type="SMART" id="SM00192">
    <property type="entry name" value="LDLa"/>
    <property type="match status" value="2"/>
</dbReference>
<evidence type="ECO:0000256" key="2">
    <source>
        <dbReference type="ARBA" id="ARBA00009931"/>
    </source>
</evidence>
<dbReference type="InterPro" id="IPR000859">
    <property type="entry name" value="CUB_dom"/>
</dbReference>